<dbReference type="GO" id="GO:0003677">
    <property type="term" value="F:DNA binding"/>
    <property type="evidence" value="ECO:0007669"/>
    <property type="project" value="InterPro"/>
</dbReference>
<dbReference type="GO" id="GO:0008017">
    <property type="term" value="F:microtubule binding"/>
    <property type="evidence" value="ECO:0007669"/>
    <property type="project" value="InterPro"/>
</dbReference>
<evidence type="ECO:0000313" key="12">
    <source>
        <dbReference type="Proteomes" id="UP000276215"/>
    </source>
</evidence>
<dbReference type="InterPro" id="IPR027417">
    <property type="entry name" value="P-loop_NTPase"/>
</dbReference>
<dbReference type="GO" id="GO:0007018">
    <property type="term" value="P:microtubule-based movement"/>
    <property type="evidence" value="ECO:0007669"/>
    <property type="project" value="InterPro"/>
</dbReference>
<gene>
    <name evidence="11" type="ORF">L873DRAFT_1739505</name>
</gene>
<dbReference type="GO" id="GO:0005874">
    <property type="term" value="C:microtubule"/>
    <property type="evidence" value="ECO:0007669"/>
    <property type="project" value="UniProtKB-KW"/>
</dbReference>
<dbReference type="OrthoDB" id="3176171at2759"/>
<keyword evidence="5" id="KW-0175">Coiled coil</keyword>
<keyword evidence="12" id="KW-1185">Reference proteome</keyword>
<dbReference type="SUPFAM" id="SSF52540">
    <property type="entry name" value="P-loop containing nucleoside triphosphate hydrolases"/>
    <property type="match status" value="1"/>
</dbReference>
<dbReference type="Gene3D" id="1.10.150.320">
    <property type="entry name" value="Photosystem II 12 kDa extrinsic protein"/>
    <property type="match status" value="1"/>
</dbReference>
<evidence type="ECO:0000256" key="3">
    <source>
        <dbReference type="ARBA" id="ARBA00022553"/>
    </source>
</evidence>
<feature type="domain" description="Kinesin motor" evidence="10">
    <location>
        <begin position="5"/>
        <end position="330"/>
    </location>
</feature>
<dbReference type="SUPFAM" id="SSF47781">
    <property type="entry name" value="RuvA domain 2-like"/>
    <property type="match status" value="1"/>
</dbReference>
<keyword evidence="4" id="KW-0493">Microtubule</keyword>
<evidence type="ECO:0000256" key="4">
    <source>
        <dbReference type="ARBA" id="ARBA00022701"/>
    </source>
</evidence>
<dbReference type="InterPro" id="IPR003583">
    <property type="entry name" value="Hlx-hairpin-Hlx_DNA-bd_motif"/>
</dbReference>
<proteinExistence type="inferred from homology"/>
<feature type="compositionally biased region" description="Polar residues" evidence="9">
    <location>
        <begin position="646"/>
        <end position="655"/>
    </location>
</feature>
<keyword evidence="2" id="KW-1017">Isopeptide bond</keyword>
<dbReference type="InterPro" id="IPR036961">
    <property type="entry name" value="Kinesin_motor_dom_sf"/>
</dbReference>
<keyword evidence="8" id="KW-0067">ATP-binding</keyword>
<keyword evidence="6 8" id="KW-0505">Motor protein</keyword>
<evidence type="ECO:0000256" key="1">
    <source>
        <dbReference type="ARBA" id="ARBA00018237"/>
    </source>
</evidence>
<feature type="compositionally biased region" description="Low complexity" evidence="9">
    <location>
        <begin position="601"/>
        <end position="615"/>
    </location>
</feature>
<dbReference type="GO" id="GO:0003777">
    <property type="term" value="F:microtubule motor activity"/>
    <property type="evidence" value="ECO:0007669"/>
    <property type="project" value="InterPro"/>
</dbReference>
<feature type="compositionally biased region" description="Polar residues" evidence="9">
    <location>
        <begin position="588"/>
        <end position="600"/>
    </location>
</feature>
<protein>
    <recommendedName>
        <fullName evidence="1">Kinesin-like protein KIF22</fullName>
    </recommendedName>
</protein>
<dbReference type="InterPro" id="IPR010994">
    <property type="entry name" value="RuvA_2-like"/>
</dbReference>
<feature type="region of interest" description="Disordered" evidence="9">
    <location>
        <begin position="568"/>
        <end position="656"/>
    </location>
</feature>
<dbReference type="STRING" id="1336337.A0A3N4JRX0"/>
<dbReference type="AlphaFoldDB" id="A0A3N4JRX0"/>
<keyword evidence="3" id="KW-0597">Phosphoprotein</keyword>
<dbReference type="Proteomes" id="UP000276215">
    <property type="component" value="Unassembled WGS sequence"/>
</dbReference>
<dbReference type="GO" id="GO:0051231">
    <property type="term" value="P:spindle elongation"/>
    <property type="evidence" value="ECO:0007669"/>
    <property type="project" value="TreeGrafter"/>
</dbReference>
<evidence type="ECO:0000259" key="10">
    <source>
        <dbReference type="PROSITE" id="PS50067"/>
    </source>
</evidence>
<dbReference type="CDD" id="cd00106">
    <property type="entry name" value="KISc"/>
    <property type="match status" value="1"/>
</dbReference>
<keyword evidence="8" id="KW-0547">Nucleotide-binding</keyword>
<comment type="similarity">
    <text evidence="8">Belongs to the TRAFAC class myosin-kinesin ATPase superfamily. Kinesin family.</text>
</comment>
<dbReference type="Pfam" id="PF00225">
    <property type="entry name" value="Kinesin"/>
    <property type="match status" value="1"/>
</dbReference>
<dbReference type="EMBL" id="ML120392">
    <property type="protein sequence ID" value="RPA98910.1"/>
    <property type="molecule type" value="Genomic_DNA"/>
</dbReference>
<dbReference type="GO" id="GO:0007052">
    <property type="term" value="P:mitotic spindle organization"/>
    <property type="evidence" value="ECO:0007669"/>
    <property type="project" value="TreeGrafter"/>
</dbReference>
<evidence type="ECO:0000256" key="7">
    <source>
        <dbReference type="ARBA" id="ARBA00045288"/>
    </source>
</evidence>
<organism evidence="11 12">
    <name type="scientific">Choiromyces venosus 120613-1</name>
    <dbReference type="NCBI Taxonomy" id="1336337"/>
    <lineage>
        <taxon>Eukaryota</taxon>
        <taxon>Fungi</taxon>
        <taxon>Dikarya</taxon>
        <taxon>Ascomycota</taxon>
        <taxon>Pezizomycotina</taxon>
        <taxon>Pezizomycetes</taxon>
        <taxon>Pezizales</taxon>
        <taxon>Tuberaceae</taxon>
        <taxon>Choiromyces</taxon>
    </lineage>
</organism>
<feature type="binding site" evidence="8">
    <location>
        <begin position="85"/>
        <end position="92"/>
    </location>
    <ligand>
        <name>ATP</name>
        <dbReference type="ChEBI" id="CHEBI:30616"/>
    </ligand>
</feature>
<evidence type="ECO:0000256" key="9">
    <source>
        <dbReference type="SAM" id="MobiDB-lite"/>
    </source>
</evidence>
<dbReference type="GO" id="GO:0005875">
    <property type="term" value="C:microtubule associated complex"/>
    <property type="evidence" value="ECO:0007669"/>
    <property type="project" value="TreeGrafter"/>
</dbReference>
<accession>A0A3N4JRX0</accession>
<dbReference type="PRINTS" id="PR00380">
    <property type="entry name" value="KINESINHEAVY"/>
</dbReference>
<sequence length="737" mass="82203">MTVNNVRIIARIRPLINGESEKDVVVSAEEDAISMPNPKNENENFTFPFNAVYGQDSDQAQLFSEVSPTLKHLFKGNDVTIFAYGATGSGKTYTMRGQKAASERGIIPRFLTAIYRRGKELERKTEGATTIRAVMTYYEIYNDRVFDLFQPPEKRTPSGLPLRESNGKTQVVGLIDKEITSLKEFEALYDKANANRSTSATKLNAHSSRSHAVICVKVLIEDKNSGEAKAGTVSCIDLAGSEDNRRTCNDKDRMTESASINKSLFVLAQCVEAMTKKQNRIPYRESKMTRILSLGQNNGLTIMILNLAPTRAFHLDTLSSLNFANRTKKIELKQAENEHPQVSFPSRHDQLPPMLSQHGPTRAFGMAKTNTTHPYSSQKGFRKDRALKPSNRAPLAPQPLRQTSGVKKPIRSYDKHHQLSPTNIADIVEKKVEEILAARALNEPNKKTAADVSDEVNKRLELLEKKLEKKADAKAEGLTYILLAKQHAARGENFSALKMYELAVPYFPENDKLLKKISDLKDKDKKSTTTIKTTMRNSTDLTSLDTTNGKSSSYSSVRQEVFVTEETFAQAPAPVPRPKPKRTFAVFSDNNNNDVLPQRQSAPAATTTTTSAPAPRYLPPPVEMDQDTASEYEDDGNDDGEEEEWSPNTQQTPRTKNLLRIINSEDVSQIMKLKGVGKKRAEALAQAVRERRLAADRMDYHDDDDFPAIKDLEELGMIKGIGQNMVENMRSGLSVAS</sequence>
<evidence type="ECO:0000256" key="8">
    <source>
        <dbReference type="PROSITE-ProRule" id="PRU00283"/>
    </source>
</evidence>
<dbReference type="SMART" id="SM00278">
    <property type="entry name" value="HhH1"/>
    <property type="match status" value="2"/>
</dbReference>
<evidence type="ECO:0000256" key="5">
    <source>
        <dbReference type="ARBA" id="ARBA00023054"/>
    </source>
</evidence>
<dbReference type="SMART" id="SM00129">
    <property type="entry name" value="KISc"/>
    <property type="match status" value="1"/>
</dbReference>
<dbReference type="PANTHER" id="PTHR47969:SF9">
    <property type="entry name" value="KINESIN-LIKE PROTEIN"/>
    <property type="match status" value="1"/>
</dbReference>
<evidence type="ECO:0000313" key="11">
    <source>
        <dbReference type="EMBL" id="RPA98910.1"/>
    </source>
</evidence>
<evidence type="ECO:0000256" key="2">
    <source>
        <dbReference type="ARBA" id="ARBA00022499"/>
    </source>
</evidence>
<reference evidence="11 12" key="1">
    <citation type="journal article" date="2018" name="Nat. Ecol. Evol.">
        <title>Pezizomycetes genomes reveal the molecular basis of ectomycorrhizal truffle lifestyle.</title>
        <authorList>
            <person name="Murat C."/>
            <person name="Payen T."/>
            <person name="Noel B."/>
            <person name="Kuo A."/>
            <person name="Morin E."/>
            <person name="Chen J."/>
            <person name="Kohler A."/>
            <person name="Krizsan K."/>
            <person name="Balestrini R."/>
            <person name="Da Silva C."/>
            <person name="Montanini B."/>
            <person name="Hainaut M."/>
            <person name="Levati E."/>
            <person name="Barry K.W."/>
            <person name="Belfiori B."/>
            <person name="Cichocki N."/>
            <person name="Clum A."/>
            <person name="Dockter R.B."/>
            <person name="Fauchery L."/>
            <person name="Guy J."/>
            <person name="Iotti M."/>
            <person name="Le Tacon F."/>
            <person name="Lindquist E.A."/>
            <person name="Lipzen A."/>
            <person name="Malagnac F."/>
            <person name="Mello A."/>
            <person name="Molinier V."/>
            <person name="Miyauchi S."/>
            <person name="Poulain J."/>
            <person name="Riccioni C."/>
            <person name="Rubini A."/>
            <person name="Sitrit Y."/>
            <person name="Splivallo R."/>
            <person name="Traeger S."/>
            <person name="Wang M."/>
            <person name="Zifcakova L."/>
            <person name="Wipf D."/>
            <person name="Zambonelli A."/>
            <person name="Paolocci F."/>
            <person name="Nowrousian M."/>
            <person name="Ottonello S."/>
            <person name="Baldrian P."/>
            <person name="Spatafora J.W."/>
            <person name="Henrissat B."/>
            <person name="Nagy L.G."/>
            <person name="Aury J.M."/>
            <person name="Wincker P."/>
            <person name="Grigoriev I.V."/>
            <person name="Bonfante P."/>
            <person name="Martin F.M."/>
        </authorList>
    </citation>
    <scope>NUCLEOTIDE SEQUENCE [LARGE SCALE GENOMIC DNA]</scope>
    <source>
        <strain evidence="11 12">120613-1</strain>
    </source>
</reference>
<dbReference type="GO" id="GO:0006281">
    <property type="term" value="P:DNA repair"/>
    <property type="evidence" value="ECO:0007669"/>
    <property type="project" value="InterPro"/>
</dbReference>
<feature type="region of interest" description="Disordered" evidence="9">
    <location>
        <begin position="335"/>
        <end position="358"/>
    </location>
</feature>
<feature type="compositionally biased region" description="Acidic residues" evidence="9">
    <location>
        <begin position="624"/>
        <end position="645"/>
    </location>
</feature>
<dbReference type="GO" id="GO:0005524">
    <property type="term" value="F:ATP binding"/>
    <property type="evidence" value="ECO:0007669"/>
    <property type="project" value="UniProtKB-UniRule"/>
</dbReference>
<dbReference type="PANTHER" id="PTHR47969">
    <property type="entry name" value="CHROMOSOME-ASSOCIATED KINESIN KIF4A-RELATED"/>
    <property type="match status" value="1"/>
</dbReference>
<dbReference type="PROSITE" id="PS50067">
    <property type="entry name" value="KINESIN_MOTOR_2"/>
    <property type="match status" value="1"/>
</dbReference>
<evidence type="ECO:0000256" key="6">
    <source>
        <dbReference type="ARBA" id="ARBA00023175"/>
    </source>
</evidence>
<dbReference type="InterPro" id="IPR001752">
    <property type="entry name" value="Kinesin_motor_dom"/>
</dbReference>
<name>A0A3N4JRX0_9PEZI</name>
<dbReference type="InterPro" id="IPR027640">
    <property type="entry name" value="Kinesin-like_fam"/>
</dbReference>
<comment type="function">
    <text evidence="7">Kinesin family member that is involved in spindle formation and the movements of chromosomes during mitosis and meiosis. Binds to microtubules and to DNA. Plays a role in congression of laterally attached chromosomes in NDC80-depleted cells.</text>
</comment>
<dbReference type="Gene3D" id="3.40.850.10">
    <property type="entry name" value="Kinesin motor domain"/>
    <property type="match status" value="1"/>
</dbReference>